<dbReference type="GO" id="GO:0000463">
    <property type="term" value="P:maturation of LSU-rRNA from tricistronic rRNA transcript (SSU-rRNA, 5.8S rRNA, LSU-rRNA)"/>
    <property type="evidence" value="ECO:0007669"/>
    <property type="project" value="TreeGrafter"/>
</dbReference>
<dbReference type="InterPro" id="IPR036919">
    <property type="entry name" value="Ribo_uL30_ferredoxin-like_sf"/>
</dbReference>
<sequence>MEQVMTEAPRSSVKKQEYMSRMDEIKKIQEKEMEQRKMVNMKYSEETSRKLLSRYYQQEAEILDKKAEMMNGFYVPKDSEFFVAVLIRSKCKIAPKPRKVLDLFRLTKLNTCVIVRNNESNKKMLNIVKEYVAYGTIDMELLRKLVYTRGTGRNGKLRMKLTNEVIEDMFDGRIRCIEEIIHCIYNGTEMFKEVNNFLYPFHLNPPVGGFRQKKTRNFNEGGCLGNHHDLLHKLLERMI</sequence>
<keyword evidence="6" id="KW-1185">Reference proteome</keyword>
<evidence type="ECO:0000313" key="5">
    <source>
        <dbReference type="EMBL" id="KHN70093.1"/>
    </source>
</evidence>
<dbReference type="PANTHER" id="PTHR11524">
    <property type="entry name" value="60S RIBOSOMAL PROTEIN L7"/>
    <property type="match status" value="1"/>
</dbReference>
<evidence type="ECO:0000256" key="1">
    <source>
        <dbReference type="ARBA" id="ARBA00007594"/>
    </source>
</evidence>
<dbReference type="GO" id="GO:0003735">
    <property type="term" value="F:structural constituent of ribosome"/>
    <property type="evidence" value="ECO:0007669"/>
    <property type="project" value="TreeGrafter"/>
</dbReference>
<dbReference type="FunCoup" id="A0A0B2UL47">
    <property type="interactions" value="217"/>
</dbReference>
<dbReference type="GO" id="GO:0022625">
    <property type="term" value="C:cytosolic large ribosomal subunit"/>
    <property type="evidence" value="ECO:0007669"/>
    <property type="project" value="TreeGrafter"/>
</dbReference>
<evidence type="ECO:0000256" key="2">
    <source>
        <dbReference type="ARBA" id="ARBA00022980"/>
    </source>
</evidence>
<keyword evidence="2 5" id="KW-0689">Ribosomal protein</keyword>
<protein>
    <submittedName>
        <fullName evidence="5">Ribosomal protein L7</fullName>
    </submittedName>
</protein>
<feature type="domain" description="Large ribosomal subunit protein uL30-like ferredoxin-like fold" evidence="4">
    <location>
        <begin position="85"/>
        <end position="132"/>
    </location>
</feature>
<dbReference type="STRING" id="1354746.A0A0B2UL47"/>
<proteinExistence type="inferred from homology"/>
<dbReference type="GeneID" id="26261364"/>
<dbReference type="RefSeq" id="XP_014564135.1">
    <property type="nucleotide sequence ID" value="XM_014708649.1"/>
</dbReference>
<dbReference type="OrthoDB" id="28644at2759"/>
<dbReference type="PANTHER" id="PTHR11524:SF16">
    <property type="entry name" value="LARGE RIBOSOMAL SUBUNIT PROTEIN UL30"/>
    <property type="match status" value="1"/>
</dbReference>
<dbReference type="Gene3D" id="1.10.15.30">
    <property type="match status" value="1"/>
</dbReference>
<dbReference type="HOGENOM" id="CLU_055156_0_0_1"/>
<dbReference type="InterPro" id="IPR018038">
    <property type="entry name" value="Ribosomal_uL30_CS"/>
</dbReference>
<dbReference type="Gene3D" id="3.30.1390.20">
    <property type="entry name" value="Ribosomal protein L30, ferredoxin-like fold domain"/>
    <property type="match status" value="1"/>
</dbReference>
<dbReference type="GO" id="GO:0003723">
    <property type="term" value="F:RNA binding"/>
    <property type="evidence" value="ECO:0007669"/>
    <property type="project" value="TreeGrafter"/>
</dbReference>
<dbReference type="CDD" id="cd01657">
    <property type="entry name" value="Ribosomal_L7_archeal_euk"/>
    <property type="match status" value="1"/>
</dbReference>
<dbReference type="InterPro" id="IPR016082">
    <property type="entry name" value="Ribosomal_uL30_ferredoxin-like"/>
</dbReference>
<dbReference type="InterPro" id="IPR035808">
    <property type="entry name" value="Ribosomal_uL30_euk_arc"/>
</dbReference>
<dbReference type="Pfam" id="PF00327">
    <property type="entry name" value="Ribosomal_L30"/>
    <property type="match status" value="1"/>
</dbReference>
<evidence type="ECO:0000256" key="3">
    <source>
        <dbReference type="ARBA" id="ARBA00023274"/>
    </source>
</evidence>
<evidence type="ECO:0000259" key="4">
    <source>
        <dbReference type="Pfam" id="PF00327"/>
    </source>
</evidence>
<dbReference type="EMBL" id="JOKQ01000003">
    <property type="protein sequence ID" value="KHN70093.1"/>
    <property type="molecule type" value="Genomic_DNA"/>
</dbReference>
<accession>A0A0B2UL47</accession>
<evidence type="ECO:0000313" key="6">
    <source>
        <dbReference type="Proteomes" id="UP000031056"/>
    </source>
</evidence>
<gene>
    <name evidence="5" type="ORF">M896_030800</name>
</gene>
<dbReference type="PROSITE" id="PS00634">
    <property type="entry name" value="RIBOSOMAL_L30"/>
    <property type="match status" value="1"/>
</dbReference>
<dbReference type="VEuPathDB" id="MicrosporidiaDB:M896_030800"/>
<dbReference type="InterPro" id="IPR039699">
    <property type="entry name" value="Ribosomal_uL30"/>
</dbReference>
<dbReference type="SUPFAM" id="SSF55129">
    <property type="entry name" value="Ribosomal protein L30p/L7e"/>
    <property type="match status" value="1"/>
</dbReference>
<keyword evidence="3" id="KW-0687">Ribonucleoprotein</keyword>
<dbReference type="Proteomes" id="UP000031056">
    <property type="component" value="Unassembled WGS sequence"/>
</dbReference>
<dbReference type="AlphaFoldDB" id="A0A0B2UL47"/>
<dbReference type="InParanoid" id="A0A0B2UL47"/>
<organism evidence="5 6">
    <name type="scientific">Ordospora colligata OC4</name>
    <dbReference type="NCBI Taxonomy" id="1354746"/>
    <lineage>
        <taxon>Eukaryota</taxon>
        <taxon>Fungi</taxon>
        <taxon>Fungi incertae sedis</taxon>
        <taxon>Microsporidia</taxon>
        <taxon>Ordosporidae</taxon>
        <taxon>Ordospora</taxon>
    </lineage>
</organism>
<comment type="similarity">
    <text evidence="1">Belongs to the universal ribosomal protein uL30 family.</text>
</comment>
<reference evidence="5 6" key="1">
    <citation type="journal article" date="2014" name="MBio">
        <title>The Ordospora colligata genome; evolution of extreme reduction in microsporidia and host-to-parasite horizontal gene transfer.</title>
        <authorList>
            <person name="Pombert J.-F."/>
            <person name="Haag K.L."/>
            <person name="Beidas S."/>
            <person name="Ebert D."/>
            <person name="Keeling P.J."/>
        </authorList>
    </citation>
    <scope>NUCLEOTIDE SEQUENCE [LARGE SCALE GENOMIC DNA]</scope>
    <source>
        <strain evidence="5 6">OC4</strain>
    </source>
</reference>
<name>A0A0B2UL47_9MICR</name>
<comment type="caution">
    <text evidence="5">The sequence shown here is derived from an EMBL/GenBank/DDBJ whole genome shotgun (WGS) entry which is preliminary data.</text>
</comment>